<evidence type="ECO:0000256" key="3">
    <source>
        <dbReference type="ARBA" id="ARBA00023315"/>
    </source>
</evidence>
<comment type="caution">
    <text evidence="5">The sequence shown here is derived from an EMBL/GenBank/DDBJ whole genome shotgun (WGS) entry which is preliminary data.</text>
</comment>
<dbReference type="GO" id="GO:0005737">
    <property type="term" value="C:cytoplasm"/>
    <property type="evidence" value="ECO:0007669"/>
    <property type="project" value="TreeGrafter"/>
</dbReference>
<dbReference type="Gene3D" id="3.30.559.10">
    <property type="entry name" value="Chloramphenicol acetyltransferase-like domain"/>
    <property type="match status" value="1"/>
</dbReference>
<comment type="cofactor">
    <cofactor evidence="1">
        <name>(R)-lipoate</name>
        <dbReference type="ChEBI" id="CHEBI:83088"/>
    </cofactor>
</comment>
<gene>
    <name evidence="5" type="ORF">Sgleb_16700</name>
</gene>
<accession>A0A640SQ95</accession>
<dbReference type="Pfam" id="PF00198">
    <property type="entry name" value="2-oxoacid_dh"/>
    <property type="match status" value="1"/>
</dbReference>
<evidence type="ECO:0000256" key="1">
    <source>
        <dbReference type="ARBA" id="ARBA00001938"/>
    </source>
</evidence>
<dbReference type="EMBL" id="BLIO01000001">
    <property type="protein sequence ID" value="GFE13623.1"/>
    <property type="molecule type" value="Genomic_DNA"/>
</dbReference>
<keyword evidence="6" id="KW-1185">Reference proteome</keyword>
<dbReference type="RefSeq" id="WP_229893993.1">
    <property type="nucleotide sequence ID" value="NZ_BLIO01000001.1"/>
</dbReference>
<dbReference type="AlphaFoldDB" id="A0A640SQ95"/>
<dbReference type="PANTHER" id="PTHR43178:SF5">
    <property type="entry name" value="LIPOAMIDE ACYLTRANSFERASE COMPONENT OF BRANCHED-CHAIN ALPHA-KETO ACID DEHYDROGENASE COMPLEX, MITOCHONDRIAL"/>
    <property type="match status" value="1"/>
</dbReference>
<dbReference type="GO" id="GO:0016407">
    <property type="term" value="F:acetyltransferase activity"/>
    <property type="evidence" value="ECO:0007669"/>
    <property type="project" value="TreeGrafter"/>
</dbReference>
<evidence type="ECO:0000256" key="2">
    <source>
        <dbReference type="ARBA" id="ARBA00022679"/>
    </source>
</evidence>
<feature type="domain" description="2-oxoacid dehydrogenase acyltransferase catalytic" evidence="4">
    <location>
        <begin position="173"/>
        <end position="249"/>
    </location>
</feature>
<dbReference type="Proteomes" id="UP000430079">
    <property type="component" value="Unassembled WGS sequence"/>
</dbReference>
<dbReference type="InterPro" id="IPR050743">
    <property type="entry name" value="2-oxoacid_DH_E2_comp"/>
</dbReference>
<evidence type="ECO:0000313" key="6">
    <source>
        <dbReference type="Proteomes" id="UP000430079"/>
    </source>
</evidence>
<dbReference type="InterPro" id="IPR023213">
    <property type="entry name" value="CAT-like_dom_sf"/>
</dbReference>
<dbReference type="InterPro" id="IPR001078">
    <property type="entry name" value="2-oxoacid_DH_actylTfrase"/>
</dbReference>
<evidence type="ECO:0000313" key="5">
    <source>
        <dbReference type="EMBL" id="GFE13623.1"/>
    </source>
</evidence>
<keyword evidence="2" id="KW-0808">Transferase</keyword>
<evidence type="ECO:0000259" key="4">
    <source>
        <dbReference type="Pfam" id="PF00198"/>
    </source>
</evidence>
<protein>
    <recommendedName>
        <fullName evidence="4">2-oxoacid dehydrogenase acyltransferase catalytic domain-containing protein</fullName>
    </recommendedName>
</protein>
<dbReference type="SUPFAM" id="SSF52777">
    <property type="entry name" value="CoA-dependent acyltransferases"/>
    <property type="match status" value="1"/>
</dbReference>
<organism evidence="5 6">
    <name type="scientific">Streptomyces glebosus</name>
    <dbReference type="NCBI Taxonomy" id="249580"/>
    <lineage>
        <taxon>Bacteria</taxon>
        <taxon>Bacillati</taxon>
        <taxon>Actinomycetota</taxon>
        <taxon>Actinomycetes</taxon>
        <taxon>Kitasatosporales</taxon>
        <taxon>Streptomycetaceae</taxon>
        <taxon>Streptomyces</taxon>
    </lineage>
</organism>
<keyword evidence="3" id="KW-0012">Acyltransferase</keyword>
<dbReference type="PANTHER" id="PTHR43178">
    <property type="entry name" value="DIHYDROLIPOAMIDE ACETYLTRANSFERASE COMPONENT OF PYRUVATE DEHYDROGENASE COMPLEX"/>
    <property type="match status" value="1"/>
</dbReference>
<proteinExistence type="predicted"/>
<name>A0A640SQ95_9ACTN</name>
<dbReference type="GO" id="GO:0031405">
    <property type="term" value="F:lipoic acid binding"/>
    <property type="evidence" value="ECO:0007669"/>
    <property type="project" value="TreeGrafter"/>
</dbReference>
<sequence>MTDTAPLARERRHTLRFLEYARGLSPVFLDTEVDMTAVREHRAAARRRGQRYSWVTYLLHTAGRVLADHPEANAALRGRLRPRVARYGSVDAKVALDKRLGGHRVVLSAIVPGVHTATLDDIQRQVDRYRDGDPSVMREFGGTRALQRLPWPLGAVAFRAATRPLGGRARRMGTLAVSSLGHTAVDGFQSVGGTTVTLGAGRVTERPVARGGQLAIAPVMRLNLAFDHRVIDGAEAADVLTDLRDRLELFTGAATGQVVPAVRNAMADGSDG</sequence>
<reference evidence="5 6" key="1">
    <citation type="submission" date="2019-12" db="EMBL/GenBank/DDBJ databases">
        <title>Whole genome shotgun sequence of Streptomyces hygroscopicus subsp. glebosus NBRC 13786.</title>
        <authorList>
            <person name="Ichikawa N."/>
            <person name="Kimura A."/>
            <person name="Kitahashi Y."/>
            <person name="Komaki H."/>
            <person name="Tamura T."/>
        </authorList>
    </citation>
    <scope>NUCLEOTIDE SEQUENCE [LARGE SCALE GENOMIC DNA]</scope>
    <source>
        <strain evidence="5 6">NBRC 13786</strain>
    </source>
</reference>